<feature type="compositionally biased region" description="Pro residues" evidence="8">
    <location>
        <begin position="396"/>
        <end position="418"/>
    </location>
</feature>
<proteinExistence type="predicted"/>
<dbReference type="SMART" id="SM00744">
    <property type="entry name" value="RINGv"/>
    <property type="match status" value="1"/>
</dbReference>
<evidence type="ECO:0000313" key="12">
    <source>
        <dbReference type="Proteomes" id="UP000504638"/>
    </source>
</evidence>
<dbReference type="Pfam" id="PF12906">
    <property type="entry name" value="RINGv"/>
    <property type="match status" value="1"/>
</dbReference>
<organism evidence="11">
    <name type="scientific">Eremomyces bilateralis CBS 781.70</name>
    <dbReference type="NCBI Taxonomy" id="1392243"/>
    <lineage>
        <taxon>Eukaryota</taxon>
        <taxon>Fungi</taxon>
        <taxon>Dikarya</taxon>
        <taxon>Ascomycota</taxon>
        <taxon>Pezizomycotina</taxon>
        <taxon>Dothideomycetes</taxon>
        <taxon>Dothideomycetes incertae sedis</taxon>
        <taxon>Eremomycetales</taxon>
        <taxon>Eremomycetaceae</taxon>
        <taxon>Eremomyces</taxon>
    </lineage>
</organism>
<dbReference type="PANTHER" id="PTHR46283">
    <property type="entry name" value="E3 UBIQUITIN-PROTEIN LIGASE MARCH5"/>
    <property type="match status" value="1"/>
</dbReference>
<reference evidence="13" key="3">
    <citation type="submission" date="2025-04" db="UniProtKB">
        <authorList>
            <consortium name="RefSeq"/>
        </authorList>
    </citation>
    <scope>IDENTIFICATION</scope>
    <source>
        <strain evidence="13">CBS 781.70</strain>
    </source>
</reference>
<dbReference type="SUPFAM" id="SSF57850">
    <property type="entry name" value="RING/U-box"/>
    <property type="match status" value="1"/>
</dbReference>
<keyword evidence="2 9" id="KW-0812">Transmembrane</keyword>
<evidence type="ECO:0000259" key="10">
    <source>
        <dbReference type="PROSITE" id="PS51292"/>
    </source>
</evidence>
<accession>A0A6G1G3U8</accession>
<dbReference type="GeneID" id="54419906"/>
<feature type="transmembrane region" description="Helical" evidence="9">
    <location>
        <begin position="532"/>
        <end position="551"/>
    </location>
</feature>
<dbReference type="InterPro" id="IPR013083">
    <property type="entry name" value="Znf_RING/FYVE/PHD"/>
</dbReference>
<evidence type="ECO:0000256" key="3">
    <source>
        <dbReference type="ARBA" id="ARBA00022723"/>
    </source>
</evidence>
<evidence type="ECO:0000256" key="9">
    <source>
        <dbReference type="SAM" id="Phobius"/>
    </source>
</evidence>
<feature type="compositionally biased region" description="Pro residues" evidence="8">
    <location>
        <begin position="428"/>
        <end position="441"/>
    </location>
</feature>
<sequence>MASLPPRQRRSSPSSQQTPNIESPDAGPIHTSQSTASIQSADSQTLLPGSQPNLEDNPTSKPTEMSTSQPPPASTSDEPADDSEARRCWICFSDETEDPQPTTWRTPCPCALAAHESCLLDWIADMESPSSNRQAGQSPELKCPQCKSPIIVTRPTSVIVQAVRAMEYAVSFMMLPGLAVVVAYPIYQGMLGHGEWTIRTVFGREDAERILAPIHMAVEQRVALFHNAEGWGDELAIAMGHWATNWHLNIGLPLIPVFLTLNRTSALDNYLPLVPMLFFASGATSLSNPKVTDLWPPSASASFAILPYIRAAYNGLYHHFFASYEKQWLKEIQPRHGTNENGQNNDDNDDAAPGVGIEMEMILEDSDGDTDDEMPPLVEPAPPNQNQPHTIIVPPDTQPPHTPPVDQPTPPHGPPQNGPDPNGGAPAPNIPVPPQAPPGAQPAPNRREDRGGQLLLRTTWADTLFGALLFPAIASGVGELLKHALPASWVMAPTLSARFGKLAGPTVVSWMDKLTGAAKPTGVLQMRWGRTLVGGCVFVVLKDALMLYVRWRMARDHRMRRIVDFEGSKGRRKEGKKAAR</sequence>
<evidence type="ECO:0000256" key="8">
    <source>
        <dbReference type="SAM" id="MobiDB-lite"/>
    </source>
</evidence>
<keyword evidence="3" id="KW-0479">Metal-binding</keyword>
<dbReference type="Proteomes" id="UP000504638">
    <property type="component" value="Unplaced"/>
</dbReference>
<evidence type="ECO:0000256" key="4">
    <source>
        <dbReference type="ARBA" id="ARBA00022771"/>
    </source>
</evidence>
<dbReference type="GO" id="GO:0016020">
    <property type="term" value="C:membrane"/>
    <property type="evidence" value="ECO:0007669"/>
    <property type="project" value="UniProtKB-SubCell"/>
</dbReference>
<reference evidence="11 13" key="1">
    <citation type="submission" date="2020-01" db="EMBL/GenBank/DDBJ databases">
        <authorList>
            <consortium name="DOE Joint Genome Institute"/>
            <person name="Haridas S."/>
            <person name="Albert R."/>
            <person name="Binder M."/>
            <person name="Bloem J."/>
            <person name="Labutti K."/>
            <person name="Salamov A."/>
            <person name="Andreopoulos B."/>
            <person name="Baker S.E."/>
            <person name="Barry K."/>
            <person name="Bills G."/>
            <person name="Bluhm B.H."/>
            <person name="Cannon C."/>
            <person name="Castanera R."/>
            <person name="Culley D.E."/>
            <person name="Daum C."/>
            <person name="Ezra D."/>
            <person name="Gonzalez J.B."/>
            <person name="Henrissat B."/>
            <person name="Kuo A."/>
            <person name="Liang C."/>
            <person name="Lipzen A."/>
            <person name="Lutzoni F."/>
            <person name="Magnuson J."/>
            <person name="Mondo S."/>
            <person name="Nolan M."/>
            <person name="Ohm R."/>
            <person name="Pangilinan J."/>
            <person name="Park H.-J."/>
            <person name="Ramirez L."/>
            <person name="Alfaro M."/>
            <person name="Sun H."/>
            <person name="Tritt A."/>
            <person name="Yoshinaga Y."/>
            <person name="Zwiers L.-H."/>
            <person name="Turgeon B.G."/>
            <person name="Goodwin S.B."/>
            <person name="Spatafora J.W."/>
            <person name="Crous P.W."/>
            <person name="Grigoriev I.V."/>
        </authorList>
    </citation>
    <scope>NUCLEOTIDE SEQUENCE</scope>
    <source>
        <strain evidence="11 13">CBS 781.70</strain>
    </source>
</reference>
<keyword evidence="7 9" id="KW-0472">Membrane</keyword>
<keyword evidence="6 9" id="KW-1133">Transmembrane helix</keyword>
<evidence type="ECO:0000256" key="1">
    <source>
        <dbReference type="ARBA" id="ARBA00004141"/>
    </source>
</evidence>
<protein>
    <recommendedName>
        <fullName evidence="10">RING-CH-type domain-containing protein</fullName>
    </recommendedName>
</protein>
<dbReference type="GO" id="GO:0008270">
    <property type="term" value="F:zinc ion binding"/>
    <property type="evidence" value="ECO:0007669"/>
    <property type="project" value="UniProtKB-KW"/>
</dbReference>
<feature type="transmembrane region" description="Helical" evidence="9">
    <location>
        <begin position="168"/>
        <end position="187"/>
    </location>
</feature>
<feature type="region of interest" description="Disordered" evidence="8">
    <location>
        <begin position="1"/>
        <end position="81"/>
    </location>
</feature>
<gene>
    <name evidence="11 13" type="ORF">P152DRAFT_457928</name>
</gene>
<dbReference type="AlphaFoldDB" id="A0A6G1G3U8"/>
<evidence type="ECO:0000256" key="5">
    <source>
        <dbReference type="ARBA" id="ARBA00022833"/>
    </source>
</evidence>
<dbReference type="EMBL" id="ML975156">
    <property type="protein sequence ID" value="KAF1812733.1"/>
    <property type="molecule type" value="Genomic_DNA"/>
</dbReference>
<dbReference type="Gene3D" id="3.30.40.10">
    <property type="entry name" value="Zinc/RING finger domain, C3HC4 (zinc finger)"/>
    <property type="match status" value="1"/>
</dbReference>
<keyword evidence="5" id="KW-0862">Zinc</keyword>
<evidence type="ECO:0000313" key="13">
    <source>
        <dbReference type="RefSeq" id="XP_033534364.1"/>
    </source>
</evidence>
<reference evidence="13" key="2">
    <citation type="submission" date="2020-04" db="EMBL/GenBank/DDBJ databases">
        <authorList>
            <consortium name="NCBI Genome Project"/>
        </authorList>
    </citation>
    <scope>NUCLEOTIDE SEQUENCE</scope>
    <source>
        <strain evidence="13">CBS 781.70</strain>
    </source>
</reference>
<keyword evidence="4" id="KW-0863">Zinc-finger</keyword>
<keyword evidence="12" id="KW-1185">Reference proteome</keyword>
<feature type="domain" description="RING-CH-type" evidence="10">
    <location>
        <begin position="80"/>
        <end position="153"/>
    </location>
</feature>
<feature type="region of interest" description="Disordered" evidence="8">
    <location>
        <begin position="366"/>
        <end position="448"/>
    </location>
</feature>
<evidence type="ECO:0000256" key="6">
    <source>
        <dbReference type="ARBA" id="ARBA00022989"/>
    </source>
</evidence>
<feature type="compositionally biased region" description="Polar residues" evidence="8">
    <location>
        <begin position="30"/>
        <end position="68"/>
    </location>
</feature>
<name>A0A6G1G3U8_9PEZI</name>
<evidence type="ECO:0000313" key="11">
    <source>
        <dbReference type="EMBL" id="KAF1812733.1"/>
    </source>
</evidence>
<dbReference type="RefSeq" id="XP_033534364.1">
    <property type="nucleotide sequence ID" value="XM_033679336.1"/>
</dbReference>
<dbReference type="PROSITE" id="PS51292">
    <property type="entry name" value="ZF_RING_CH"/>
    <property type="match status" value="1"/>
</dbReference>
<dbReference type="OrthoDB" id="5817083at2759"/>
<dbReference type="InterPro" id="IPR011016">
    <property type="entry name" value="Znf_RING-CH"/>
</dbReference>
<evidence type="ECO:0000256" key="7">
    <source>
        <dbReference type="ARBA" id="ARBA00023136"/>
    </source>
</evidence>
<evidence type="ECO:0000256" key="2">
    <source>
        <dbReference type="ARBA" id="ARBA00022692"/>
    </source>
</evidence>
<comment type="subcellular location">
    <subcellularLocation>
        <location evidence="1">Membrane</location>
        <topology evidence="1">Multi-pass membrane protein</topology>
    </subcellularLocation>
</comment>